<organism evidence="9">
    <name type="scientific">Rhodosorus marinus</name>
    <dbReference type="NCBI Taxonomy" id="101924"/>
    <lineage>
        <taxon>Eukaryota</taxon>
        <taxon>Rhodophyta</taxon>
        <taxon>Stylonematophyceae</taxon>
        <taxon>Stylonematales</taxon>
        <taxon>Stylonemataceae</taxon>
        <taxon>Rhodosorus</taxon>
    </lineage>
</organism>
<evidence type="ECO:0000259" key="8">
    <source>
        <dbReference type="Pfam" id="PF04893"/>
    </source>
</evidence>
<feature type="region of interest" description="Disordered" evidence="7">
    <location>
        <begin position="1"/>
        <end position="56"/>
    </location>
</feature>
<proteinExistence type="inferred from homology"/>
<name>A0A7S2ZWF2_9RHOD</name>
<sequence length="268" mass="29653">MGRNRGSEFTFLVEEEDDTPIPTGQADIQASVDPGFQTVPVNPTADSKAPVPDDEAPGTGSWWGISSYAKHFNVTYGLVKDRLLCSLLPWKGEFISEGNEPDLYGPLWVAVTMVISISITSEIRQRILSISGAVDTTSVQFHHLILAFVVVMGYVFIVSTIVWAIRRYYGIGRELVYIVCVYGYSLMPLVIAKFVSVTPVTVFNLVLVAVGWVISAFFLYKQLWRIGMEQGQLDLSDSVGWRRPTQMLTIVSTLLHVGLGAFVALAFH</sequence>
<feature type="transmembrane region" description="Helical" evidence="6">
    <location>
        <begin position="175"/>
        <end position="195"/>
    </location>
</feature>
<dbReference type="InterPro" id="IPR039765">
    <property type="entry name" value="Yip5/YIPF1/YIPF2"/>
</dbReference>
<dbReference type="InterPro" id="IPR006977">
    <property type="entry name" value="Yip1_dom"/>
</dbReference>
<dbReference type="EMBL" id="HBHW01025596">
    <property type="protein sequence ID" value="CAE0051873.1"/>
    <property type="molecule type" value="Transcribed_RNA"/>
</dbReference>
<dbReference type="GO" id="GO:0031267">
    <property type="term" value="F:small GTPase binding"/>
    <property type="evidence" value="ECO:0007669"/>
    <property type="project" value="InterPro"/>
</dbReference>
<comment type="similarity">
    <text evidence="2 6">Belongs to the YIP1 family.</text>
</comment>
<protein>
    <recommendedName>
        <fullName evidence="6">Protein YIPF</fullName>
    </recommendedName>
</protein>
<evidence type="ECO:0000313" key="9">
    <source>
        <dbReference type="EMBL" id="CAE0051850.1"/>
    </source>
</evidence>
<comment type="subcellular location">
    <subcellularLocation>
        <location evidence="6">Golgi apparatus membrane</location>
        <topology evidence="6">Multi-pass membrane protein</topology>
    </subcellularLocation>
    <subcellularLocation>
        <location evidence="1">Membrane</location>
        <topology evidence="1">Multi-pass membrane protein</topology>
    </subcellularLocation>
</comment>
<feature type="transmembrane region" description="Helical" evidence="6">
    <location>
        <begin position="201"/>
        <end position="220"/>
    </location>
</feature>
<feature type="domain" description="Yip1" evidence="8">
    <location>
        <begin position="99"/>
        <end position="227"/>
    </location>
</feature>
<evidence type="ECO:0000256" key="4">
    <source>
        <dbReference type="ARBA" id="ARBA00022989"/>
    </source>
</evidence>
<comment type="caution">
    <text evidence="6">Lacks conserved residue(s) required for the propagation of feature annotation.</text>
</comment>
<dbReference type="AlphaFoldDB" id="A0A7S2ZWF2"/>
<dbReference type="Pfam" id="PF04893">
    <property type="entry name" value="Yip1"/>
    <property type="match status" value="1"/>
</dbReference>
<evidence type="ECO:0000256" key="3">
    <source>
        <dbReference type="ARBA" id="ARBA00022692"/>
    </source>
</evidence>
<keyword evidence="5 6" id="KW-0472">Membrane</keyword>
<reference evidence="9" key="1">
    <citation type="submission" date="2021-01" db="EMBL/GenBank/DDBJ databases">
        <authorList>
            <person name="Corre E."/>
            <person name="Pelletier E."/>
            <person name="Niang G."/>
            <person name="Scheremetjew M."/>
            <person name="Finn R."/>
            <person name="Kale V."/>
            <person name="Holt S."/>
            <person name="Cochrane G."/>
            <person name="Meng A."/>
            <person name="Brown T."/>
            <person name="Cohen L."/>
        </authorList>
    </citation>
    <scope>NUCLEOTIDE SEQUENCE</scope>
    <source>
        <strain evidence="9">CCMP 769</strain>
    </source>
</reference>
<evidence type="ECO:0000256" key="1">
    <source>
        <dbReference type="ARBA" id="ARBA00004141"/>
    </source>
</evidence>
<gene>
    <name evidence="9" type="ORF">RMAR00112_LOCUS19850</name>
    <name evidence="10" type="ORF">RMAR00112_LOCUS19873</name>
</gene>
<evidence type="ECO:0000256" key="5">
    <source>
        <dbReference type="ARBA" id="ARBA00023136"/>
    </source>
</evidence>
<evidence type="ECO:0000256" key="7">
    <source>
        <dbReference type="SAM" id="MobiDB-lite"/>
    </source>
</evidence>
<evidence type="ECO:0000256" key="2">
    <source>
        <dbReference type="ARBA" id="ARBA00010596"/>
    </source>
</evidence>
<dbReference type="PANTHER" id="PTHR12822">
    <property type="entry name" value="PROTEIN YIPF"/>
    <property type="match status" value="1"/>
</dbReference>
<evidence type="ECO:0000313" key="10">
    <source>
        <dbReference type="EMBL" id="CAE0051873.1"/>
    </source>
</evidence>
<keyword evidence="4 6" id="KW-1133">Transmembrane helix</keyword>
<feature type="transmembrane region" description="Helical" evidence="6">
    <location>
        <begin position="247"/>
        <end position="267"/>
    </location>
</feature>
<dbReference type="PANTHER" id="PTHR12822:SF2">
    <property type="entry name" value="PROTEIN YIPF"/>
    <property type="match status" value="1"/>
</dbReference>
<evidence type="ECO:0000256" key="6">
    <source>
        <dbReference type="RuleBase" id="RU361264"/>
    </source>
</evidence>
<dbReference type="EMBL" id="HBHW01025572">
    <property type="protein sequence ID" value="CAE0051850.1"/>
    <property type="molecule type" value="Transcribed_RNA"/>
</dbReference>
<accession>A0A7S2ZWF2</accession>
<keyword evidence="3 6" id="KW-0812">Transmembrane</keyword>
<feature type="transmembrane region" description="Helical" evidence="6">
    <location>
        <begin position="141"/>
        <end position="163"/>
    </location>
</feature>
<dbReference type="GO" id="GO:0016192">
    <property type="term" value="P:vesicle-mediated transport"/>
    <property type="evidence" value="ECO:0007669"/>
    <property type="project" value="InterPro"/>
</dbReference>
<dbReference type="GO" id="GO:0000139">
    <property type="term" value="C:Golgi membrane"/>
    <property type="evidence" value="ECO:0007669"/>
    <property type="project" value="UniProtKB-SubCell"/>
</dbReference>